<evidence type="ECO:0000259" key="1">
    <source>
        <dbReference type="Pfam" id="PF03435"/>
    </source>
</evidence>
<gene>
    <name evidence="2" type="ORF">S03H2_49108</name>
</gene>
<dbReference type="Gene3D" id="3.40.50.720">
    <property type="entry name" value="NAD(P)-binding Rossmann-like Domain"/>
    <property type="match status" value="2"/>
</dbReference>
<proteinExistence type="predicted"/>
<dbReference type="Pfam" id="PF03435">
    <property type="entry name" value="Sacchrp_dh_NADP"/>
    <property type="match status" value="1"/>
</dbReference>
<dbReference type="InterPro" id="IPR036291">
    <property type="entry name" value="NAD(P)-bd_dom_sf"/>
</dbReference>
<sequence length="144" mass="15235">MKVLVFGGSGKMGSAVAWDLAKNSKVGEVGIIGITGRRENALEKTKKWIDSDNNMKAIVLGCGLIGGLIAKDLAKDKDFQVTVADIDEGKLNELTKETEISGIKADLSNSSDIKKIVADKDIVIGAVPGFLGFNMLRSVIEAGK</sequence>
<comment type="caution">
    <text evidence="2">The sequence shown here is derived from an EMBL/GenBank/DDBJ whole genome shotgun (WGS) entry which is preliminary data.</text>
</comment>
<feature type="non-terminal residue" evidence="2">
    <location>
        <position position="144"/>
    </location>
</feature>
<dbReference type="PANTHER" id="PTHR43796:SF2">
    <property type="entry name" value="CARBOXYNORSPERMIDINE SYNTHASE"/>
    <property type="match status" value="1"/>
</dbReference>
<dbReference type="InterPro" id="IPR005097">
    <property type="entry name" value="Sacchrp_dh_NADP-bd"/>
</dbReference>
<feature type="domain" description="Saccharopine dehydrogenase NADP binding" evidence="1">
    <location>
        <begin position="58"/>
        <end position="143"/>
    </location>
</feature>
<dbReference type="AlphaFoldDB" id="X1HHY9"/>
<accession>X1HHY9</accession>
<evidence type="ECO:0000313" key="2">
    <source>
        <dbReference type="EMBL" id="GAH69781.1"/>
    </source>
</evidence>
<name>X1HHY9_9ZZZZ</name>
<protein>
    <recommendedName>
        <fullName evidence="1">Saccharopine dehydrogenase NADP binding domain-containing protein</fullName>
    </recommendedName>
</protein>
<dbReference type="EMBL" id="BARU01031010">
    <property type="protein sequence ID" value="GAH69781.1"/>
    <property type="molecule type" value="Genomic_DNA"/>
</dbReference>
<reference evidence="2" key="1">
    <citation type="journal article" date="2014" name="Front. Microbiol.">
        <title>High frequency of phylogenetically diverse reductive dehalogenase-homologous genes in deep subseafloor sedimentary metagenomes.</title>
        <authorList>
            <person name="Kawai M."/>
            <person name="Futagami T."/>
            <person name="Toyoda A."/>
            <person name="Takaki Y."/>
            <person name="Nishi S."/>
            <person name="Hori S."/>
            <person name="Arai W."/>
            <person name="Tsubouchi T."/>
            <person name="Morono Y."/>
            <person name="Uchiyama I."/>
            <person name="Ito T."/>
            <person name="Fujiyama A."/>
            <person name="Inagaki F."/>
            <person name="Takami H."/>
        </authorList>
    </citation>
    <scope>NUCLEOTIDE SEQUENCE</scope>
    <source>
        <strain evidence="2">Expedition CK06-06</strain>
    </source>
</reference>
<dbReference type="SUPFAM" id="SSF51735">
    <property type="entry name" value="NAD(P)-binding Rossmann-fold domains"/>
    <property type="match status" value="2"/>
</dbReference>
<dbReference type="PANTHER" id="PTHR43796">
    <property type="entry name" value="CARBOXYNORSPERMIDINE SYNTHASE"/>
    <property type="match status" value="1"/>
</dbReference>
<organism evidence="2">
    <name type="scientific">marine sediment metagenome</name>
    <dbReference type="NCBI Taxonomy" id="412755"/>
    <lineage>
        <taxon>unclassified sequences</taxon>
        <taxon>metagenomes</taxon>
        <taxon>ecological metagenomes</taxon>
    </lineage>
</organism>